<evidence type="ECO:0000313" key="3">
    <source>
        <dbReference type="Proteomes" id="UP000799640"/>
    </source>
</evidence>
<feature type="domain" description="Gfo/Idh/MocA-like oxidoreductase N-terminal" evidence="1">
    <location>
        <begin position="103"/>
        <end position="153"/>
    </location>
</feature>
<protein>
    <submittedName>
        <fullName evidence="2">NAD(P)-binding protein</fullName>
    </submittedName>
</protein>
<dbReference type="SUPFAM" id="SSF55347">
    <property type="entry name" value="Glyceraldehyde-3-phosphate dehydrogenase-like, C-terminal domain"/>
    <property type="match status" value="1"/>
</dbReference>
<dbReference type="Pfam" id="PF01408">
    <property type="entry name" value="GFO_IDH_MocA"/>
    <property type="match status" value="1"/>
</dbReference>
<dbReference type="PANTHER" id="PTHR43377">
    <property type="entry name" value="BILIVERDIN REDUCTASE A"/>
    <property type="match status" value="1"/>
</dbReference>
<dbReference type="AlphaFoldDB" id="A0A6G1I188"/>
<reference evidence="2" key="1">
    <citation type="journal article" date="2020" name="Stud. Mycol.">
        <title>101 Dothideomycetes genomes: a test case for predicting lifestyles and emergence of pathogens.</title>
        <authorList>
            <person name="Haridas S."/>
            <person name="Albert R."/>
            <person name="Binder M."/>
            <person name="Bloem J."/>
            <person name="Labutti K."/>
            <person name="Salamov A."/>
            <person name="Andreopoulos B."/>
            <person name="Baker S."/>
            <person name="Barry K."/>
            <person name="Bills G."/>
            <person name="Bluhm B."/>
            <person name="Cannon C."/>
            <person name="Castanera R."/>
            <person name="Culley D."/>
            <person name="Daum C."/>
            <person name="Ezra D."/>
            <person name="Gonzalez J."/>
            <person name="Henrissat B."/>
            <person name="Kuo A."/>
            <person name="Liang C."/>
            <person name="Lipzen A."/>
            <person name="Lutzoni F."/>
            <person name="Magnuson J."/>
            <person name="Mondo S."/>
            <person name="Nolan M."/>
            <person name="Ohm R."/>
            <person name="Pangilinan J."/>
            <person name="Park H.-J."/>
            <person name="Ramirez L."/>
            <person name="Alfaro M."/>
            <person name="Sun H."/>
            <person name="Tritt A."/>
            <person name="Yoshinaga Y."/>
            <person name="Zwiers L.-H."/>
            <person name="Turgeon B."/>
            <person name="Goodwin S."/>
            <person name="Spatafora J."/>
            <person name="Crous P."/>
            <person name="Grigoriev I."/>
        </authorList>
    </citation>
    <scope>NUCLEOTIDE SEQUENCE</scope>
    <source>
        <strain evidence="2">CBS 262.69</strain>
    </source>
</reference>
<dbReference type="Proteomes" id="UP000799640">
    <property type="component" value="Unassembled WGS sequence"/>
</dbReference>
<dbReference type="EMBL" id="ML996692">
    <property type="protein sequence ID" value="KAF2401941.1"/>
    <property type="molecule type" value="Genomic_DNA"/>
</dbReference>
<dbReference type="InterPro" id="IPR036291">
    <property type="entry name" value="NAD(P)-bd_dom_sf"/>
</dbReference>
<dbReference type="InterPro" id="IPR051450">
    <property type="entry name" value="Gfo/Idh/MocA_Oxidoreductases"/>
</dbReference>
<dbReference type="PANTHER" id="PTHR43377:SF12">
    <property type="entry name" value="BINDING ROSSMANN FOLD OXIDOREDUCTASE, PUTATIVE (AFU_ORTHOLOGUE AFUA_3G11840)-RELATED"/>
    <property type="match status" value="1"/>
</dbReference>
<gene>
    <name evidence="2" type="ORF">EJ06DRAFT_369031</name>
</gene>
<evidence type="ECO:0000259" key="1">
    <source>
        <dbReference type="Pfam" id="PF01408"/>
    </source>
</evidence>
<evidence type="ECO:0000313" key="2">
    <source>
        <dbReference type="EMBL" id="KAF2401941.1"/>
    </source>
</evidence>
<dbReference type="OrthoDB" id="2129491at2759"/>
<dbReference type="Gene3D" id="3.40.50.720">
    <property type="entry name" value="NAD(P)-binding Rossmann-like Domain"/>
    <property type="match status" value="1"/>
</dbReference>
<dbReference type="Gene3D" id="3.30.360.10">
    <property type="entry name" value="Dihydrodipicolinate Reductase, domain 2"/>
    <property type="match status" value="1"/>
</dbReference>
<dbReference type="InterPro" id="IPR000683">
    <property type="entry name" value="Gfo/Idh/MocA-like_OxRdtase_N"/>
</dbReference>
<proteinExistence type="predicted"/>
<organism evidence="2 3">
    <name type="scientific">Trichodelitschia bisporula</name>
    <dbReference type="NCBI Taxonomy" id="703511"/>
    <lineage>
        <taxon>Eukaryota</taxon>
        <taxon>Fungi</taxon>
        <taxon>Dikarya</taxon>
        <taxon>Ascomycota</taxon>
        <taxon>Pezizomycotina</taxon>
        <taxon>Dothideomycetes</taxon>
        <taxon>Dothideomycetes incertae sedis</taxon>
        <taxon>Phaeotrichales</taxon>
        <taxon>Phaeotrichaceae</taxon>
        <taxon>Trichodelitschia</taxon>
    </lineage>
</organism>
<dbReference type="SUPFAM" id="SSF51735">
    <property type="entry name" value="NAD(P)-binding Rossmann-fold domains"/>
    <property type="match status" value="1"/>
</dbReference>
<name>A0A6G1I188_9PEZI</name>
<keyword evidence="3" id="KW-1185">Reference proteome</keyword>
<sequence>MLQTAPKPSPHAPRILTIGAGSQGHAYAGPIAKNGWGHIACVAEPIPYKRAEFGGRFIWGLEGREALPWEQFVGWEEWLAYEKERRGRVATGEIREGDPEFRGVDAVFVCVLDEMHVRVVKAVAPLGLHIMCEKPLATSLEDCIDILGTVTREWNVLGKKSIFGIGHVLRYSPQNVTLRRLVREERVIGDVISMEHTEPVGWWHMAHSFVRGNWRREDVTAPILLTKSCHDMDFLLWLLSAPTDPSKGDPPHMPALITSTGMLTHFRKSRKPLAAGPATNCLSCPIEQSCIYSAKNVYIKHHFDQNDLEWPLKVVVPEIEDLYKEKGKDAAKARLLEALAVDYTSDTPASEVKQRSWYGRCVWECDNNVCDDQTVTISWEDDPLPEGSSALNGTTEETNGFTKGDAGGLNGRAAKTAIFHMTAPTESVCERRGRIYGTAGEITYDFDTIFVHSFATGKTETVVPEGRGGGHGGGDDALAENFCKAVQAVLSGEMDAEESQKRFVGCGIEEIVRHHIAVFAAERARRRRLVVDWNEFWELNVEPQLRKVVLGAP</sequence>
<accession>A0A6G1I188</accession>
<dbReference type="GO" id="GO:0000166">
    <property type="term" value="F:nucleotide binding"/>
    <property type="evidence" value="ECO:0007669"/>
    <property type="project" value="InterPro"/>
</dbReference>